<dbReference type="InterPro" id="IPR005543">
    <property type="entry name" value="PASTA_dom"/>
</dbReference>
<name>A0A1I5IAC2_9ACTN</name>
<feature type="domain" description="Protein kinase" evidence="12">
    <location>
        <begin position="13"/>
        <end position="275"/>
    </location>
</feature>
<protein>
    <recommendedName>
        <fullName evidence="1">non-specific serine/threonine protein kinase</fullName>
        <ecNumber evidence="1">2.7.11.1</ecNumber>
    </recommendedName>
</protein>
<dbReference type="EC" id="2.7.11.1" evidence="1"/>
<dbReference type="SMART" id="SM00220">
    <property type="entry name" value="S_TKc"/>
    <property type="match status" value="1"/>
</dbReference>
<evidence type="ECO:0000256" key="3">
    <source>
        <dbReference type="ARBA" id="ARBA00022679"/>
    </source>
</evidence>
<feature type="compositionally biased region" description="Low complexity" evidence="10">
    <location>
        <begin position="402"/>
        <end position="421"/>
    </location>
</feature>
<dbReference type="CDD" id="cd14014">
    <property type="entry name" value="STKc_PknB_like"/>
    <property type="match status" value="1"/>
</dbReference>
<dbReference type="Gene3D" id="3.30.10.20">
    <property type="match status" value="1"/>
</dbReference>
<evidence type="ECO:0000256" key="5">
    <source>
        <dbReference type="ARBA" id="ARBA00022741"/>
    </source>
</evidence>
<evidence type="ECO:0000256" key="11">
    <source>
        <dbReference type="SAM" id="Phobius"/>
    </source>
</evidence>
<sequence>MALSTGTILAGRYEITEPIATGGMGEVWRARDRVLDRVVAAKVLRSEFTGDPSFVARFRNEARHTAALSHPNIASVYDYGESVDERGHQLAFLVMELVEGKPLVTILHEEGRLSPEWTLHVLGQSADGLSAAHAAGVVHRDIKPGNLIVRPDGVVKLTDFGIARARDATPLTRTGMVVGTAQYLSPEQAQGLEVTAASDVYSLGVVGYECLTGGRPFDGTSQVAIALAHINQQPAPLPADIPLAVRQLIERALAKHPDDRFTDGAAFAAAIRAVAQATDGRGPATSATGTMAAAQTEVIPEVSGGTDPEGTRVLGGPVTGAAAVVGPRTGGRHAAGGPRTMPPLQGPPVDGDDDDRGWARPEPQRGGNRRWALVLASLVLVAALLSGAWFVLAGNGDDAGDGTTAGPTTSSAPTSGASGATQDLVTIPAAAEYLGEDADDVEAELREAGLEVAQVDASDEELVAAGIDLAAGEVAAIDPSGIPVPRGTTVTLAVARQDYSPAEEAEEPAPAEEEPDTGGGEEPDTGGGQQSSSSATTTSRAPTTTSSSSTAPAPPGDGTDGGDDGEGDGGGEAPDDTVETQPGSPAPEPSLDPDPEAPVDGGATGGDAGTGEVTGQAGGATPEAADARVADGAAE</sequence>
<dbReference type="SUPFAM" id="SSF56112">
    <property type="entry name" value="Protein kinase-like (PK-like)"/>
    <property type="match status" value="1"/>
</dbReference>
<dbReference type="Pfam" id="PF03793">
    <property type="entry name" value="PASTA"/>
    <property type="match status" value="1"/>
</dbReference>
<evidence type="ECO:0000259" key="12">
    <source>
        <dbReference type="PROSITE" id="PS50011"/>
    </source>
</evidence>
<feature type="region of interest" description="Disordered" evidence="10">
    <location>
        <begin position="499"/>
        <end position="635"/>
    </location>
</feature>
<evidence type="ECO:0000256" key="7">
    <source>
        <dbReference type="ARBA" id="ARBA00022840"/>
    </source>
</evidence>
<comment type="catalytic activity">
    <reaction evidence="9">
        <text>L-seryl-[protein] + ATP = O-phospho-L-seryl-[protein] + ADP + H(+)</text>
        <dbReference type="Rhea" id="RHEA:17989"/>
        <dbReference type="Rhea" id="RHEA-COMP:9863"/>
        <dbReference type="Rhea" id="RHEA-COMP:11604"/>
        <dbReference type="ChEBI" id="CHEBI:15378"/>
        <dbReference type="ChEBI" id="CHEBI:29999"/>
        <dbReference type="ChEBI" id="CHEBI:30616"/>
        <dbReference type="ChEBI" id="CHEBI:83421"/>
        <dbReference type="ChEBI" id="CHEBI:456216"/>
        <dbReference type="EC" id="2.7.11.1"/>
    </reaction>
</comment>
<evidence type="ECO:0000256" key="6">
    <source>
        <dbReference type="ARBA" id="ARBA00022777"/>
    </source>
</evidence>
<reference evidence="14" key="1">
    <citation type="submission" date="2016-10" db="EMBL/GenBank/DDBJ databases">
        <authorList>
            <person name="Varghese N."/>
            <person name="Submissions S."/>
        </authorList>
    </citation>
    <scope>NUCLEOTIDE SEQUENCE [LARGE SCALE GENOMIC DNA]</scope>
    <source>
        <strain evidence="14">DSM 43161</strain>
    </source>
</reference>
<evidence type="ECO:0000313" key="14">
    <source>
        <dbReference type="Proteomes" id="UP000183642"/>
    </source>
</evidence>
<dbReference type="GO" id="GO:0005524">
    <property type="term" value="F:ATP binding"/>
    <property type="evidence" value="ECO:0007669"/>
    <property type="project" value="UniProtKB-KW"/>
</dbReference>
<feature type="compositionally biased region" description="Acidic residues" evidence="10">
    <location>
        <begin position="560"/>
        <end position="578"/>
    </location>
</feature>
<dbReference type="PROSITE" id="PS50011">
    <property type="entry name" value="PROTEIN_KINASE_DOM"/>
    <property type="match status" value="1"/>
</dbReference>
<keyword evidence="11" id="KW-0472">Membrane</keyword>
<keyword evidence="14" id="KW-1185">Reference proteome</keyword>
<dbReference type="AlphaFoldDB" id="A0A1I5IAC2"/>
<dbReference type="FunFam" id="3.30.200.20:FF:000035">
    <property type="entry name" value="Serine/threonine protein kinase Stk1"/>
    <property type="match status" value="1"/>
</dbReference>
<feature type="region of interest" description="Disordered" evidence="10">
    <location>
        <begin position="402"/>
        <end position="422"/>
    </location>
</feature>
<keyword evidence="4" id="KW-0677">Repeat</keyword>
<dbReference type="PROSITE" id="PS00108">
    <property type="entry name" value="PROTEIN_KINASE_ST"/>
    <property type="match status" value="1"/>
</dbReference>
<evidence type="ECO:0000256" key="4">
    <source>
        <dbReference type="ARBA" id="ARBA00022737"/>
    </source>
</evidence>
<feature type="transmembrane region" description="Helical" evidence="11">
    <location>
        <begin position="371"/>
        <end position="392"/>
    </location>
</feature>
<feature type="compositionally biased region" description="Acidic residues" evidence="10">
    <location>
        <begin position="501"/>
        <end position="524"/>
    </location>
</feature>
<feature type="region of interest" description="Disordered" evidence="10">
    <location>
        <begin position="327"/>
        <end position="365"/>
    </location>
</feature>
<keyword evidence="6 13" id="KW-0418">Kinase</keyword>
<dbReference type="Pfam" id="PF00069">
    <property type="entry name" value="Pkinase"/>
    <property type="match status" value="1"/>
</dbReference>
<dbReference type="Gene3D" id="1.10.510.10">
    <property type="entry name" value="Transferase(Phosphotransferase) domain 1"/>
    <property type="match status" value="1"/>
</dbReference>
<dbReference type="Gene3D" id="3.30.200.20">
    <property type="entry name" value="Phosphorylase Kinase, domain 1"/>
    <property type="match status" value="1"/>
</dbReference>
<dbReference type="EMBL" id="FOWE01000012">
    <property type="protein sequence ID" value="SFO57150.1"/>
    <property type="molecule type" value="Genomic_DNA"/>
</dbReference>
<proteinExistence type="predicted"/>
<dbReference type="GO" id="GO:0004674">
    <property type="term" value="F:protein serine/threonine kinase activity"/>
    <property type="evidence" value="ECO:0007669"/>
    <property type="project" value="UniProtKB-KW"/>
</dbReference>
<evidence type="ECO:0000256" key="10">
    <source>
        <dbReference type="SAM" id="MobiDB-lite"/>
    </source>
</evidence>
<keyword evidence="7" id="KW-0067">ATP-binding</keyword>
<feature type="compositionally biased region" description="Low complexity" evidence="10">
    <location>
        <begin position="531"/>
        <end position="551"/>
    </location>
</feature>
<evidence type="ECO:0000256" key="1">
    <source>
        <dbReference type="ARBA" id="ARBA00012513"/>
    </source>
</evidence>
<organism evidence="13 14">
    <name type="scientific">Geodermatophilus obscurus</name>
    <dbReference type="NCBI Taxonomy" id="1861"/>
    <lineage>
        <taxon>Bacteria</taxon>
        <taxon>Bacillati</taxon>
        <taxon>Actinomycetota</taxon>
        <taxon>Actinomycetes</taxon>
        <taxon>Geodermatophilales</taxon>
        <taxon>Geodermatophilaceae</taxon>
        <taxon>Geodermatophilus</taxon>
    </lineage>
</organism>
<dbReference type="InterPro" id="IPR008271">
    <property type="entry name" value="Ser/Thr_kinase_AS"/>
</dbReference>
<dbReference type="InterPro" id="IPR000719">
    <property type="entry name" value="Prot_kinase_dom"/>
</dbReference>
<evidence type="ECO:0000256" key="2">
    <source>
        <dbReference type="ARBA" id="ARBA00022527"/>
    </source>
</evidence>
<dbReference type="Proteomes" id="UP000183642">
    <property type="component" value="Unassembled WGS sequence"/>
</dbReference>
<dbReference type="GO" id="GO:0045717">
    <property type="term" value="P:negative regulation of fatty acid biosynthetic process"/>
    <property type="evidence" value="ECO:0007669"/>
    <property type="project" value="UniProtKB-ARBA"/>
</dbReference>
<comment type="catalytic activity">
    <reaction evidence="8">
        <text>L-threonyl-[protein] + ATP = O-phospho-L-threonyl-[protein] + ADP + H(+)</text>
        <dbReference type="Rhea" id="RHEA:46608"/>
        <dbReference type="Rhea" id="RHEA-COMP:11060"/>
        <dbReference type="Rhea" id="RHEA-COMP:11605"/>
        <dbReference type="ChEBI" id="CHEBI:15378"/>
        <dbReference type="ChEBI" id="CHEBI:30013"/>
        <dbReference type="ChEBI" id="CHEBI:30616"/>
        <dbReference type="ChEBI" id="CHEBI:61977"/>
        <dbReference type="ChEBI" id="CHEBI:456216"/>
        <dbReference type="EC" id="2.7.11.1"/>
    </reaction>
</comment>
<keyword evidence="11" id="KW-0812">Transmembrane</keyword>
<accession>A0A1I5IAC2</accession>
<keyword evidence="5" id="KW-0547">Nucleotide-binding</keyword>
<keyword evidence="3" id="KW-0808">Transferase</keyword>
<dbReference type="InterPro" id="IPR011009">
    <property type="entry name" value="Kinase-like_dom_sf"/>
</dbReference>
<gene>
    <name evidence="13" type="ORF">SAMN05660359_04443</name>
</gene>
<dbReference type="RefSeq" id="WP_075015675.1">
    <property type="nucleotide sequence ID" value="NZ_FOWE01000012.1"/>
</dbReference>
<evidence type="ECO:0000313" key="13">
    <source>
        <dbReference type="EMBL" id="SFO57150.1"/>
    </source>
</evidence>
<keyword evidence="11" id="KW-1133">Transmembrane helix</keyword>
<keyword evidence="2 13" id="KW-0723">Serine/threonine-protein kinase</keyword>
<evidence type="ECO:0000256" key="9">
    <source>
        <dbReference type="ARBA" id="ARBA00048679"/>
    </source>
</evidence>
<dbReference type="FunFam" id="1.10.510.10:FF:000021">
    <property type="entry name" value="Serine/threonine protein kinase"/>
    <property type="match status" value="1"/>
</dbReference>
<dbReference type="OrthoDB" id="308915at2"/>
<evidence type="ECO:0000256" key="8">
    <source>
        <dbReference type="ARBA" id="ARBA00047899"/>
    </source>
</evidence>
<dbReference type="PANTHER" id="PTHR43289">
    <property type="entry name" value="MITOGEN-ACTIVATED PROTEIN KINASE KINASE KINASE 20-RELATED"/>
    <property type="match status" value="1"/>
</dbReference>
<dbReference type="CDD" id="cd06577">
    <property type="entry name" value="PASTA_pknB"/>
    <property type="match status" value="1"/>
</dbReference>
<dbReference type="PANTHER" id="PTHR43289:SF6">
    <property type="entry name" value="SERINE_THREONINE-PROTEIN KINASE NEKL-3"/>
    <property type="match status" value="1"/>
</dbReference>